<gene>
    <name evidence="1" type="ORF">Mrose_03225</name>
</gene>
<organism evidence="1 2">
    <name type="scientific">Calidithermus roseus</name>
    <dbReference type="NCBI Taxonomy" id="1644118"/>
    <lineage>
        <taxon>Bacteria</taxon>
        <taxon>Thermotogati</taxon>
        <taxon>Deinococcota</taxon>
        <taxon>Deinococci</taxon>
        <taxon>Thermales</taxon>
        <taxon>Thermaceae</taxon>
        <taxon>Calidithermus</taxon>
    </lineage>
</organism>
<sequence length="56" mass="6680">MHEAHDGRSAGGWRVVERRGRRLLLRRWIRVGCRGHYLLQELEVAREELPRYGLRG</sequence>
<dbReference type="AlphaFoldDB" id="A0A399EE52"/>
<protein>
    <submittedName>
        <fullName evidence="1">Uncharacterized protein</fullName>
    </submittedName>
</protein>
<reference evidence="1 2" key="1">
    <citation type="submission" date="2018-08" db="EMBL/GenBank/DDBJ databases">
        <title>Meiothermus roseus NBRC 110900 genome sequencing project.</title>
        <authorList>
            <person name="Da Costa M.S."/>
            <person name="Albuquerque L."/>
            <person name="Raposo P."/>
            <person name="Froufe H.J.C."/>
            <person name="Barroso C.S."/>
            <person name="Egas C."/>
        </authorList>
    </citation>
    <scope>NUCLEOTIDE SEQUENCE [LARGE SCALE GENOMIC DNA]</scope>
    <source>
        <strain evidence="1 2">NBRC 110900</strain>
    </source>
</reference>
<dbReference type="Proteomes" id="UP000265341">
    <property type="component" value="Unassembled WGS sequence"/>
</dbReference>
<keyword evidence="2" id="KW-1185">Reference proteome</keyword>
<dbReference type="EMBL" id="QWLA01000090">
    <property type="protein sequence ID" value="RIH82907.1"/>
    <property type="molecule type" value="Genomic_DNA"/>
</dbReference>
<evidence type="ECO:0000313" key="2">
    <source>
        <dbReference type="Proteomes" id="UP000265341"/>
    </source>
</evidence>
<dbReference type="RefSeq" id="WP_157202961.1">
    <property type="nucleotide sequence ID" value="NZ_QWLA01000090.1"/>
</dbReference>
<name>A0A399EE52_9DEIN</name>
<proteinExistence type="predicted"/>
<comment type="caution">
    <text evidence="1">The sequence shown here is derived from an EMBL/GenBank/DDBJ whole genome shotgun (WGS) entry which is preliminary data.</text>
</comment>
<evidence type="ECO:0000313" key="1">
    <source>
        <dbReference type="EMBL" id="RIH82907.1"/>
    </source>
</evidence>
<accession>A0A399EE52</accession>